<dbReference type="AlphaFoldDB" id="A0A1D3D9N9"/>
<dbReference type="EMBL" id="JROU02000182">
    <property type="protein sequence ID" value="OEH80155.1"/>
    <property type="molecule type" value="Genomic_DNA"/>
</dbReference>
<proteinExistence type="predicted"/>
<comment type="caution">
    <text evidence="1">The sequence shown here is derived from an EMBL/GenBank/DDBJ whole genome shotgun (WGS) entry which is preliminary data.</text>
</comment>
<sequence length="270" mass="28318">MQPLLVRCGAVAALLAVQLGVSYSVASEEKHASDSGQQGNVGFPSLFDGSAFAGIRESIEQSVSSFLNMMGPMETMLQEGPLLSLAVQDGNEESCYMKVTVGKSGPSMKDVKIGLNPTSRAVTILYDQQQDQRTHDPEKGDSVSSRAVHVTSSLSLPSRCMASASVLLLGLAGYMVDSSGSRGRIIFPSSKLLNKYAEEGLLPKDIIGTIENGDQAALSALPPEQQCLAAGFTTEDCAKLNSKPVVASVAAAGLGLLPIPLYVSPLELLE</sequence>
<dbReference type="VEuPathDB" id="ToxoDB:cyc_08451"/>
<protein>
    <submittedName>
        <fullName evidence="1">GRA9 protein</fullName>
    </submittedName>
</protein>
<dbReference type="GeneID" id="34624178"/>
<accession>A0A1D3D9N9</accession>
<organism evidence="1 2">
    <name type="scientific">Cyclospora cayetanensis</name>
    <dbReference type="NCBI Taxonomy" id="88456"/>
    <lineage>
        <taxon>Eukaryota</taxon>
        <taxon>Sar</taxon>
        <taxon>Alveolata</taxon>
        <taxon>Apicomplexa</taxon>
        <taxon>Conoidasida</taxon>
        <taxon>Coccidia</taxon>
        <taxon>Eucoccidiorida</taxon>
        <taxon>Eimeriorina</taxon>
        <taxon>Eimeriidae</taxon>
        <taxon>Cyclospora</taxon>
    </lineage>
</organism>
<dbReference type="VEuPathDB" id="ToxoDB:LOC34624178"/>
<reference evidence="1 2" key="1">
    <citation type="journal article" date="2016" name="BMC Genomics">
        <title>Comparative genomics reveals Cyclospora cayetanensis possesses coccidia-like metabolism and invasion components but unique surface antigens.</title>
        <authorList>
            <person name="Liu S."/>
            <person name="Wang L."/>
            <person name="Zheng H."/>
            <person name="Xu Z."/>
            <person name="Roellig D.M."/>
            <person name="Li N."/>
            <person name="Frace M.A."/>
            <person name="Tang K."/>
            <person name="Arrowood M.J."/>
            <person name="Moss D.M."/>
            <person name="Zhang L."/>
            <person name="Feng Y."/>
            <person name="Xiao L."/>
        </authorList>
    </citation>
    <scope>NUCLEOTIDE SEQUENCE [LARGE SCALE GENOMIC DNA]</scope>
    <source>
        <strain evidence="1 2">CHN_HEN01</strain>
    </source>
</reference>
<evidence type="ECO:0000313" key="1">
    <source>
        <dbReference type="EMBL" id="OEH80155.1"/>
    </source>
</evidence>
<gene>
    <name evidence="1" type="ORF">cyc_08451</name>
</gene>
<evidence type="ECO:0000313" key="2">
    <source>
        <dbReference type="Proteomes" id="UP000095192"/>
    </source>
</evidence>
<keyword evidence="2" id="KW-1185">Reference proteome</keyword>
<dbReference type="OrthoDB" id="345717at2759"/>
<dbReference type="Proteomes" id="UP000095192">
    <property type="component" value="Unassembled WGS sequence"/>
</dbReference>
<name>A0A1D3D9N9_9EIME</name>